<keyword evidence="3" id="KW-1185">Reference proteome</keyword>
<dbReference type="Proteomes" id="UP001234989">
    <property type="component" value="Chromosome 6"/>
</dbReference>
<accession>A0AAF0R6I8</accession>
<evidence type="ECO:0000313" key="3">
    <source>
        <dbReference type="Proteomes" id="UP001234989"/>
    </source>
</evidence>
<organism evidence="2 3">
    <name type="scientific">Solanum verrucosum</name>
    <dbReference type="NCBI Taxonomy" id="315347"/>
    <lineage>
        <taxon>Eukaryota</taxon>
        <taxon>Viridiplantae</taxon>
        <taxon>Streptophyta</taxon>
        <taxon>Embryophyta</taxon>
        <taxon>Tracheophyta</taxon>
        <taxon>Spermatophyta</taxon>
        <taxon>Magnoliopsida</taxon>
        <taxon>eudicotyledons</taxon>
        <taxon>Gunneridae</taxon>
        <taxon>Pentapetalae</taxon>
        <taxon>asterids</taxon>
        <taxon>lamiids</taxon>
        <taxon>Solanales</taxon>
        <taxon>Solanaceae</taxon>
        <taxon>Solanoideae</taxon>
        <taxon>Solaneae</taxon>
        <taxon>Solanum</taxon>
    </lineage>
</organism>
<sequence length="331" mass="36700">MIYDCVMDRVPHRAATPAKANAPAVDQEIVALALTSSDVVIQVLTLLRGLVGTGVAPEILTGHYLWVQYVVDMALWMDKTEQQKIDEPRIPLQAVVHHRSHGKARGSETELPKLTHQTTEHSTGRGLDGGPWEGPRNLSHQTSAQVKNHGDLHCPWSFTRAVVLRIYITHRSVPGLHFSSFSGVASGSEKHGIRALGSRVLGCLKVALSRVSFMGVKCTTSNEREATNPRSEVSNAEFRNAIQLLAQSVANQNNQYAPVPTNANNGSIIARVRNFILMNLPEFLGSRVDEYPQNFIPEVKKIFGVMQVTENDRVELKSYQLKDVAHIWFTQ</sequence>
<evidence type="ECO:0000256" key="1">
    <source>
        <dbReference type="SAM" id="MobiDB-lite"/>
    </source>
</evidence>
<feature type="region of interest" description="Disordered" evidence="1">
    <location>
        <begin position="101"/>
        <end position="131"/>
    </location>
</feature>
<dbReference type="EMBL" id="CP133617">
    <property type="protein sequence ID" value="WMV32449.1"/>
    <property type="molecule type" value="Genomic_DNA"/>
</dbReference>
<reference evidence="2" key="1">
    <citation type="submission" date="2023-08" db="EMBL/GenBank/DDBJ databases">
        <title>A de novo genome assembly of Solanum verrucosum Schlechtendal, a Mexican diploid species geographically isolated from the other diploid A-genome species in potato relatives.</title>
        <authorList>
            <person name="Hosaka K."/>
        </authorList>
    </citation>
    <scope>NUCLEOTIDE SEQUENCE</scope>
    <source>
        <tissue evidence="2">Young leaves</tissue>
    </source>
</reference>
<gene>
    <name evidence="2" type="ORF">MTR67_025834</name>
</gene>
<evidence type="ECO:0000313" key="2">
    <source>
        <dbReference type="EMBL" id="WMV32449.1"/>
    </source>
</evidence>
<proteinExistence type="predicted"/>
<protein>
    <recommendedName>
        <fullName evidence="4">Gag-pol polyprotein</fullName>
    </recommendedName>
</protein>
<dbReference type="AlphaFoldDB" id="A0AAF0R6I8"/>
<name>A0AAF0R6I8_SOLVR</name>
<feature type="compositionally biased region" description="Basic and acidic residues" evidence="1">
    <location>
        <begin position="105"/>
        <end position="123"/>
    </location>
</feature>
<evidence type="ECO:0008006" key="4">
    <source>
        <dbReference type="Google" id="ProtNLM"/>
    </source>
</evidence>